<accession>A0ABR4E3F8</accession>
<evidence type="ECO:0000259" key="8">
    <source>
        <dbReference type="Pfam" id="PF03781"/>
    </source>
</evidence>
<evidence type="ECO:0000256" key="6">
    <source>
        <dbReference type="ARBA" id="ARBA00037882"/>
    </source>
</evidence>
<evidence type="ECO:0000256" key="2">
    <source>
        <dbReference type="ARBA" id="ARBA00022679"/>
    </source>
</evidence>
<dbReference type="NCBIfam" id="TIGR03439">
    <property type="entry name" value="methyl_EasF"/>
    <property type="match status" value="1"/>
</dbReference>
<evidence type="ECO:0000259" key="10">
    <source>
        <dbReference type="Pfam" id="PF12867"/>
    </source>
</evidence>
<keyword evidence="1" id="KW-0489">Methyltransferase</keyword>
<protein>
    <recommendedName>
        <fullName evidence="13">DUF323 domain-containing protein</fullName>
    </recommendedName>
</protein>
<dbReference type="PANTHER" id="PTHR43397:SF1">
    <property type="entry name" value="ERGOTHIONEINE BIOSYNTHESIS PROTEIN 1"/>
    <property type="match status" value="1"/>
</dbReference>
<reference evidence="11 12" key="1">
    <citation type="submission" date="2024-03" db="EMBL/GenBank/DDBJ databases">
        <title>A high-quality draft genome sequence of Diaporthe vaccinii, a causative agent of upright dieback and viscid rot disease in cranberry plants.</title>
        <authorList>
            <person name="Sarrasin M."/>
            <person name="Lang B.F."/>
            <person name="Burger G."/>
        </authorList>
    </citation>
    <scope>NUCLEOTIDE SEQUENCE [LARGE SCALE GENOMIC DNA]</scope>
    <source>
        <strain evidence="11 12">IS7</strain>
    </source>
</reference>
<keyword evidence="4" id="KW-0560">Oxidoreductase</keyword>
<evidence type="ECO:0000256" key="4">
    <source>
        <dbReference type="ARBA" id="ARBA00023002"/>
    </source>
</evidence>
<dbReference type="InterPro" id="IPR051128">
    <property type="entry name" value="EgtD_Methyltrsf_superfamily"/>
</dbReference>
<dbReference type="SUPFAM" id="SSF56436">
    <property type="entry name" value="C-type lectin-like"/>
    <property type="match status" value="1"/>
</dbReference>
<dbReference type="InterPro" id="IPR024775">
    <property type="entry name" value="DinB-like"/>
</dbReference>
<dbReference type="Pfam" id="PF03781">
    <property type="entry name" value="FGE-sulfatase"/>
    <property type="match status" value="2"/>
</dbReference>
<evidence type="ECO:0000256" key="7">
    <source>
        <dbReference type="SAM" id="MobiDB-lite"/>
    </source>
</evidence>
<dbReference type="Gene3D" id="3.40.50.150">
    <property type="entry name" value="Vaccinia Virus protein VP39"/>
    <property type="match status" value="1"/>
</dbReference>
<evidence type="ECO:0000313" key="11">
    <source>
        <dbReference type="EMBL" id="KAL2276946.1"/>
    </source>
</evidence>
<keyword evidence="5" id="KW-0408">Iron</keyword>
<comment type="caution">
    <text evidence="11">The sequence shown here is derived from an EMBL/GenBank/DDBJ whole genome shotgun (WGS) entry which is preliminary data.</text>
</comment>
<evidence type="ECO:0000259" key="9">
    <source>
        <dbReference type="Pfam" id="PF10017"/>
    </source>
</evidence>
<feature type="compositionally biased region" description="Polar residues" evidence="7">
    <location>
        <begin position="740"/>
        <end position="750"/>
    </location>
</feature>
<dbReference type="Pfam" id="PF10017">
    <property type="entry name" value="Methyltransf_33"/>
    <property type="match status" value="1"/>
</dbReference>
<organism evidence="11 12">
    <name type="scientific">Diaporthe vaccinii</name>
    <dbReference type="NCBI Taxonomy" id="105482"/>
    <lineage>
        <taxon>Eukaryota</taxon>
        <taxon>Fungi</taxon>
        <taxon>Dikarya</taxon>
        <taxon>Ascomycota</taxon>
        <taxon>Pezizomycotina</taxon>
        <taxon>Sordariomycetes</taxon>
        <taxon>Sordariomycetidae</taxon>
        <taxon>Diaporthales</taxon>
        <taxon>Diaporthaceae</taxon>
        <taxon>Diaporthe</taxon>
        <taxon>Diaporthe eres species complex</taxon>
    </lineage>
</organism>
<name>A0ABR4E3F8_9PEZI</name>
<dbReference type="Gene3D" id="3.90.1580.10">
    <property type="entry name" value="paralog of FGE (formylglycine-generating enzyme)"/>
    <property type="match status" value="1"/>
</dbReference>
<feature type="domain" description="Sulfatase-modifying factor enzyme-like" evidence="8">
    <location>
        <begin position="573"/>
        <end position="710"/>
    </location>
</feature>
<dbReference type="InterPro" id="IPR029063">
    <property type="entry name" value="SAM-dependent_MTases_sf"/>
</dbReference>
<feature type="domain" description="DinB-like" evidence="10">
    <location>
        <begin position="391"/>
        <end position="514"/>
    </location>
</feature>
<proteinExistence type="predicted"/>
<feature type="domain" description="Sulfatase-modifying factor enzyme-like" evidence="8">
    <location>
        <begin position="775"/>
        <end position="873"/>
    </location>
</feature>
<feature type="compositionally biased region" description="Polar residues" evidence="7">
    <location>
        <begin position="637"/>
        <end position="649"/>
    </location>
</feature>
<evidence type="ECO:0008006" key="13">
    <source>
        <dbReference type="Google" id="ProtNLM"/>
    </source>
</evidence>
<keyword evidence="12" id="KW-1185">Reference proteome</keyword>
<dbReference type="Pfam" id="PF12867">
    <property type="entry name" value="DinB_2"/>
    <property type="match status" value="1"/>
</dbReference>
<dbReference type="InterPro" id="IPR017805">
    <property type="entry name" value="SAM_MeTrfase_EasF-type_put"/>
</dbReference>
<keyword evidence="3" id="KW-0949">S-adenosyl-L-methionine</keyword>
<dbReference type="InterPro" id="IPR042095">
    <property type="entry name" value="SUMF_sf"/>
</dbReference>
<feature type="domain" description="Histidine-specific methyltransferase SAM-dependent" evidence="9">
    <location>
        <begin position="60"/>
        <end position="351"/>
    </location>
</feature>
<feature type="region of interest" description="Disordered" evidence="7">
    <location>
        <begin position="736"/>
        <end position="762"/>
    </location>
</feature>
<gene>
    <name evidence="11" type="ORF">FJTKL_00275</name>
</gene>
<dbReference type="InterPro" id="IPR019257">
    <property type="entry name" value="MeTrfase_dom"/>
</dbReference>
<evidence type="ECO:0000256" key="5">
    <source>
        <dbReference type="ARBA" id="ARBA00023004"/>
    </source>
</evidence>
<evidence type="ECO:0000313" key="12">
    <source>
        <dbReference type="Proteomes" id="UP001600888"/>
    </source>
</evidence>
<evidence type="ECO:0000256" key="3">
    <source>
        <dbReference type="ARBA" id="ARBA00022691"/>
    </source>
</evidence>
<keyword evidence="2" id="KW-0808">Transferase</keyword>
<dbReference type="InterPro" id="IPR016187">
    <property type="entry name" value="CTDL_fold"/>
</dbReference>
<dbReference type="PANTHER" id="PTHR43397">
    <property type="entry name" value="ERGOTHIONEINE BIOSYNTHESIS PROTEIN 1"/>
    <property type="match status" value="1"/>
</dbReference>
<dbReference type="Proteomes" id="UP001600888">
    <property type="component" value="Unassembled WGS sequence"/>
</dbReference>
<sequence length="876" mass="98322">MTVATETTVVSNGVAPVDKAGRTETAPPASSPNLDIIDIRCAAVEINIKEEINSLFKAQDGPRRLPTLLLYDERGLQLFEAITYLDEYYLTNDEIQVLRDSASKVAESIPDKSMFIELGSGNLRKVNLLLEAFERAGKEIDYYALDLSRQELERTLAQLPAYKHVQSHGLWGTYDDGREWLKRPANIRRQKCVVSLGSSIGNFLRDEASDFLRGFADVLSPGDTMLVGLDSCMDPAKVYHAYNDRDGVTHDFILNGLVNANQILGEEAFNLQDWRVIGEYVYDDEGGRHQAFYSPTRDVVVLGETIKAKERIQVEQSLKYSQAAATRLWSLAGMTTADRWTLGQEYGLHMLVKPRMPFSLIPSAYASSALPTLSDWEGIWTAWDTVTRDMLPQEELLDRPIRLRNACIFYIGHIPTFLDIQLNKTTKTAPTEPKGYAAIFERGIDPDVDNPERCHSHSETPTEWPPVQEIVAYQNNVRERLRSLYDGGAEKITRDVGRAIWCSFEHEIMHLETLLYMLLQSEKTLPPPDTAHPDFKELAKKAEAARVPNDWFDVPAKEINIGLDDPEDGTDTQCHYGWDNEKPRRKVKVHAFQAKGRAITNEEYAQYMHATNTSQLPASWIEVNPDEVLNGDAFANGSASPAQTNGHSHTNGHAHGHPSLPSSFLSSKAVRTVYGLVPLEYALDWPISASYNELSGCASWLGGRIPTFEEARSIYDHVDILKRKEAERKLGKTIPAVNGHLSNNGVQETPPSRAAGKPGDDGDQKDLFIDLDGANVGFQHWHPVPVTAGGNRMAGQGEMGGLWEWTSSPLRKWPEFKPMALYPLYTVDFFDEKHNIVLGGSWATHPRIAGRKSFVNWYQRNYLFPWVGARLVRDVQ</sequence>
<comment type="pathway">
    <text evidence="6">Amino-acid biosynthesis; ergothioneine biosynthesis.</text>
</comment>
<dbReference type="InterPro" id="IPR005532">
    <property type="entry name" value="SUMF_dom"/>
</dbReference>
<evidence type="ECO:0000256" key="1">
    <source>
        <dbReference type="ARBA" id="ARBA00022603"/>
    </source>
</evidence>
<dbReference type="EMBL" id="JBAWTH010000105">
    <property type="protein sequence ID" value="KAL2276946.1"/>
    <property type="molecule type" value="Genomic_DNA"/>
</dbReference>
<feature type="region of interest" description="Disordered" evidence="7">
    <location>
        <begin position="631"/>
        <end position="660"/>
    </location>
</feature>